<evidence type="ECO:0000313" key="3">
    <source>
        <dbReference type="Proteomes" id="UP001497480"/>
    </source>
</evidence>
<dbReference type="EMBL" id="CAXHTB010000006">
    <property type="protein sequence ID" value="CAL0308220.1"/>
    <property type="molecule type" value="Genomic_DNA"/>
</dbReference>
<dbReference type="Proteomes" id="UP001497480">
    <property type="component" value="Unassembled WGS sequence"/>
</dbReference>
<accession>A0AAV1WFT1</accession>
<feature type="region of interest" description="Disordered" evidence="1">
    <location>
        <begin position="1"/>
        <end position="20"/>
    </location>
</feature>
<dbReference type="AlphaFoldDB" id="A0AAV1WFT1"/>
<name>A0AAV1WFT1_LUPLU</name>
<sequence length="89" mass="9740">MNTKRRFPPSKRVFAPGPSRTYRQLSGGACALGGKPSTRPDQQAPGQLKVSTVKVAQADLIIQPDIRQVHHIQVSSLNHVSKSIMHESN</sequence>
<comment type="caution">
    <text evidence="2">The sequence shown here is derived from an EMBL/GenBank/DDBJ whole genome shotgun (WGS) entry which is preliminary data.</text>
</comment>
<keyword evidence="3" id="KW-1185">Reference proteome</keyword>
<reference evidence="2 3" key="1">
    <citation type="submission" date="2024-03" db="EMBL/GenBank/DDBJ databases">
        <authorList>
            <person name="Martinez-Hernandez J."/>
        </authorList>
    </citation>
    <scope>NUCLEOTIDE SEQUENCE [LARGE SCALE GENOMIC DNA]</scope>
</reference>
<evidence type="ECO:0000256" key="1">
    <source>
        <dbReference type="SAM" id="MobiDB-lite"/>
    </source>
</evidence>
<evidence type="ECO:0000313" key="2">
    <source>
        <dbReference type="EMBL" id="CAL0308220.1"/>
    </source>
</evidence>
<protein>
    <submittedName>
        <fullName evidence="2">Uncharacterized protein</fullName>
    </submittedName>
</protein>
<gene>
    <name evidence="2" type="ORF">LLUT_LOCUS9280</name>
</gene>
<organism evidence="2 3">
    <name type="scientific">Lupinus luteus</name>
    <name type="common">European yellow lupine</name>
    <dbReference type="NCBI Taxonomy" id="3873"/>
    <lineage>
        <taxon>Eukaryota</taxon>
        <taxon>Viridiplantae</taxon>
        <taxon>Streptophyta</taxon>
        <taxon>Embryophyta</taxon>
        <taxon>Tracheophyta</taxon>
        <taxon>Spermatophyta</taxon>
        <taxon>Magnoliopsida</taxon>
        <taxon>eudicotyledons</taxon>
        <taxon>Gunneridae</taxon>
        <taxon>Pentapetalae</taxon>
        <taxon>rosids</taxon>
        <taxon>fabids</taxon>
        <taxon>Fabales</taxon>
        <taxon>Fabaceae</taxon>
        <taxon>Papilionoideae</taxon>
        <taxon>50 kb inversion clade</taxon>
        <taxon>genistoids sensu lato</taxon>
        <taxon>core genistoids</taxon>
        <taxon>Genisteae</taxon>
        <taxon>Lupinus</taxon>
    </lineage>
</organism>
<proteinExistence type="predicted"/>